<dbReference type="Pfam" id="PF09531">
    <property type="entry name" value="Ndc1_Nup"/>
    <property type="match status" value="1"/>
</dbReference>
<feature type="transmembrane region" description="Helical" evidence="13">
    <location>
        <begin position="224"/>
        <end position="248"/>
    </location>
</feature>
<protein>
    <recommendedName>
        <fullName evidence="16">Nucleoporin NDC1</fullName>
    </recommendedName>
</protein>
<keyword evidence="8 13" id="KW-1133">Transmembrane helix</keyword>
<dbReference type="Proteomes" id="UP000887575">
    <property type="component" value="Unassembled WGS sequence"/>
</dbReference>
<dbReference type="GO" id="GO:0070762">
    <property type="term" value="C:nuclear pore transmembrane ring"/>
    <property type="evidence" value="ECO:0007669"/>
    <property type="project" value="TreeGrafter"/>
</dbReference>
<feature type="transmembrane region" description="Helical" evidence="13">
    <location>
        <begin position="198"/>
        <end position="218"/>
    </location>
</feature>
<evidence type="ECO:0000256" key="9">
    <source>
        <dbReference type="ARBA" id="ARBA00023010"/>
    </source>
</evidence>
<dbReference type="WBParaSite" id="MBELARI_LOCUS9755">
    <property type="protein sequence ID" value="MBELARI_LOCUS9755"/>
    <property type="gene ID" value="MBELARI_LOCUS9755"/>
</dbReference>
<evidence type="ECO:0000256" key="12">
    <source>
        <dbReference type="ARBA" id="ARBA00023242"/>
    </source>
</evidence>
<evidence type="ECO:0000313" key="15">
    <source>
        <dbReference type="WBParaSite" id="MBELARI_LOCUS9755"/>
    </source>
</evidence>
<sequence>MFVDGASSPPFFCSPPVNGVSGMAMTLDTTNDEDFDLLSSTPNRFRGMSPSTSYSSPFSAKKHNVSMAASVNVHFADWFDDLLQRRKNFSALMIASVVFVSLFMISTLLQLSFIHPIASVYNIFSTYFSWKVWLLFLACGASTFLSFQYGFLNLCSANQLQSLSVWAKSNWTSALVFTLFFQMNSIAMIAARIYRNVFLPWLIIGLPIFGYPILWSVVDLRLHAIALLTLTFTIFTINAALIFTRCFVMQPISFSLPPPYAIVAPSGPQLRTLTNALECLDPLLKLFAGYDLRRIGASDMTRRAEIYALSQPGGHPRNWTSISNSCFAVIQRIQKEIEIAASEYLLPSEVNEESPDRKIMLMPASIRNQMYTSAVRQRANRALLRPHKKKVINDNLLAGIIPSKFYLKFFGWIVPEKTIISRYDANMVVYIVDGISWLIVKSIQEDDYGVVQRDIGRITSLLLLTLQTIDKYFRVRNVRPVANGPDAPLLLIDRALRTAIKNIADTFFNHLGDFQFTQEELLLIERLK</sequence>
<feature type="transmembrane region" description="Helical" evidence="13">
    <location>
        <begin position="89"/>
        <end position="111"/>
    </location>
</feature>
<comment type="subcellular location">
    <subcellularLocation>
        <location evidence="1">Nucleus membrane</location>
        <topology evidence="1">Multi-pass membrane protein</topology>
    </subcellularLocation>
    <subcellularLocation>
        <location evidence="2">Nucleus</location>
        <location evidence="2">Nuclear pore complex</location>
    </subcellularLocation>
</comment>
<evidence type="ECO:0000256" key="6">
    <source>
        <dbReference type="ARBA" id="ARBA00022816"/>
    </source>
</evidence>
<keyword evidence="11 13" id="KW-0472">Membrane</keyword>
<evidence type="ECO:0000256" key="3">
    <source>
        <dbReference type="ARBA" id="ARBA00005760"/>
    </source>
</evidence>
<dbReference type="InterPro" id="IPR019049">
    <property type="entry name" value="Nucleoporin_prot_Ndc1/Nup"/>
</dbReference>
<evidence type="ECO:0008006" key="16">
    <source>
        <dbReference type="Google" id="ProtNLM"/>
    </source>
</evidence>
<evidence type="ECO:0000256" key="4">
    <source>
        <dbReference type="ARBA" id="ARBA00022448"/>
    </source>
</evidence>
<evidence type="ECO:0000256" key="2">
    <source>
        <dbReference type="ARBA" id="ARBA00004567"/>
    </source>
</evidence>
<dbReference type="GO" id="GO:0051028">
    <property type="term" value="P:mRNA transport"/>
    <property type="evidence" value="ECO:0007669"/>
    <property type="project" value="UniProtKB-KW"/>
</dbReference>
<keyword evidence="12" id="KW-0539">Nucleus</keyword>
<dbReference type="GO" id="GO:0015031">
    <property type="term" value="P:protein transport"/>
    <property type="evidence" value="ECO:0007669"/>
    <property type="project" value="UniProtKB-KW"/>
</dbReference>
<evidence type="ECO:0000313" key="14">
    <source>
        <dbReference type="Proteomes" id="UP000887575"/>
    </source>
</evidence>
<keyword evidence="10" id="KW-0906">Nuclear pore complex</keyword>
<dbReference type="PANTHER" id="PTHR13269">
    <property type="entry name" value="NUCLEOPORIN NDC1"/>
    <property type="match status" value="1"/>
</dbReference>
<proteinExistence type="inferred from homology"/>
<evidence type="ECO:0000256" key="5">
    <source>
        <dbReference type="ARBA" id="ARBA00022692"/>
    </source>
</evidence>
<evidence type="ECO:0000256" key="10">
    <source>
        <dbReference type="ARBA" id="ARBA00023132"/>
    </source>
</evidence>
<evidence type="ECO:0000256" key="11">
    <source>
        <dbReference type="ARBA" id="ARBA00023136"/>
    </source>
</evidence>
<keyword evidence="5 13" id="KW-0812">Transmembrane</keyword>
<feature type="transmembrane region" description="Helical" evidence="13">
    <location>
        <begin position="171"/>
        <end position="191"/>
    </location>
</feature>
<reference evidence="15" key="1">
    <citation type="submission" date="2024-02" db="UniProtKB">
        <authorList>
            <consortium name="WormBaseParasite"/>
        </authorList>
    </citation>
    <scope>IDENTIFICATION</scope>
</reference>
<dbReference type="PANTHER" id="PTHR13269:SF6">
    <property type="entry name" value="NUCLEOPORIN NDC1"/>
    <property type="match status" value="1"/>
</dbReference>
<keyword evidence="4" id="KW-0813">Transport</keyword>
<keyword evidence="14" id="KW-1185">Reference proteome</keyword>
<keyword evidence="6" id="KW-0509">mRNA transport</keyword>
<dbReference type="GO" id="GO:0030674">
    <property type="term" value="F:protein-macromolecule adaptor activity"/>
    <property type="evidence" value="ECO:0007669"/>
    <property type="project" value="TreeGrafter"/>
</dbReference>
<keyword evidence="7" id="KW-0653">Protein transport</keyword>
<comment type="similarity">
    <text evidence="3">Belongs to the NDC1 family.</text>
</comment>
<evidence type="ECO:0000256" key="8">
    <source>
        <dbReference type="ARBA" id="ARBA00022989"/>
    </source>
</evidence>
<organism evidence="14 15">
    <name type="scientific">Mesorhabditis belari</name>
    <dbReference type="NCBI Taxonomy" id="2138241"/>
    <lineage>
        <taxon>Eukaryota</taxon>
        <taxon>Metazoa</taxon>
        <taxon>Ecdysozoa</taxon>
        <taxon>Nematoda</taxon>
        <taxon>Chromadorea</taxon>
        <taxon>Rhabditida</taxon>
        <taxon>Rhabditina</taxon>
        <taxon>Rhabditomorpha</taxon>
        <taxon>Rhabditoidea</taxon>
        <taxon>Rhabditidae</taxon>
        <taxon>Mesorhabditinae</taxon>
        <taxon>Mesorhabditis</taxon>
    </lineage>
</organism>
<accession>A0AAF3FR90</accession>
<evidence type="ECO:0000256" key="7">
    <source>
        <dbReference type="ARBA" id="ARBA00022927"/>
    </source>
</evidence>
<name>A0AAF3FR90_9BILA</name>
<evidence type="ECO:0000256" key="13">
    <source>
        <dbReference type="SAM" id="Phobius"/>
    </source>
</evidence>
<dbReference type="GO" id="GO:0031965">
    <property type="term" value="C:nuclear membrane"/>
    <property type="evidence" value="ECO:0007669"/>
    <property type="project" value="UniProtKB-SubCell"/>
</dbReference>
<dbReference type="GO" id="GO:0006999">
    <property type="term" value="P:nuclear pore organization"/>
    <property type="evidence" value="ECO:0007669"/>
    <property type="project" value="TreeGrafter"/>
</dbReference>
<dbReference type="AlphaFoldDB" id="A0AAF3FR90"/>
<evidence type="ECO:0000256" key="1">
    <source>
        <dbReference type="ARBA" id="ARBA00004232"/>
    </source>
</evidence>
<feature type="transmembrane region" description="Helical" evidence="13">
    <location>
        <begin position="132"/>
        <end position="151"/>
    </location>
</feature>
<keyword evidence="9" id="KW-0811">Translocation</keyword>